<comment type="caution">
    <text evidence="2">The sequence shown here is derived from an EMBL/GenBank/DDBJ whole genome shotgun (WGS) entry which is preliminary data.</text>
</comment>
<dbReference type="VEuPathDB" id="MicrosporidiaDB:A0H76_634"/>
<accession>A0A1X0QIF9</accession>
<organism evidence="2 3">
    <name type="scientific">Hepatospora eriocheir</name>
    <dbReference type="NCBI Taxonomy" id="1081669"/>
    <lineage>
        <taxon>Eukaryota</taxon>
        <taxon>Fungi</taxon>
        <taxon>Fungi incertae sedis</taxon>
        <taxon>Microsporidia</taxon>
        <taxon>Hepatosporidae</taxon>
        <taxon>Hepatospora</taxon>
    </lineage>
</organism>
<sequence>MKEDENIEFEIVDESSTTDFYYNDEYFPYNIDLKEHEKIRSDNRIYLIKISTIGLFLLILIVCNLIFIKIQDQKTVESDKKIEIIETLRSVSPTKNVNSDELVIAVKDGSNNFYFTTENFNSFYKNIAYGLSSVVIITSMVFIGINVYQINQNLPSLLPVLRLVLK</sequence>
<reference evidence="2 3" key="1">
    <citation type="journal article" date="2017" name="Environ. Microbiol.">
        <title>Decay of the glycolytic pathway and adaptation to intranuclear parasitism within Enterocytozoonidae microsporidia.</title>
        <authorList>
            <person name="Wiredu Boakye D."/>
            <person name="Jaroenlak P."/>
            <person name="Prachumwat A."/>
            <person name="Williams T.A."/>
            <person name="Bateman K.S."/>
            <person name="Itsathitphaisarn O."/>
            <person name="Sritunyalucksana K."/>
            <person name="Paszkiewicz K.H."/>
            <person name="Moore K.A."/>
            <person name="Stentiford G.D."/>
            <person name="Williams B.A."/>
        </authorList>
    </citation>
    <scope>NUCLEOTIDE SEQUENCE [LARGE SCALE GENOMIC DNA]</scope>
    <source>
        <strain evidence="3">canceri</strain>
    </source>
</reference>
<dbReference type="EMBL" id="LTAI01000163">
    <property type="protein sequence ID" value="ORD99561.1"/>
    <property type="molecule type" value="Genomic_DNA"/>
</dbReference>
<evidence type="ECO:0000256" key="1">
    <source>
        <dbReference type="SAM" id="Phobius"/>
    </source>
</evidence>
<gene>
    <name evidence="2" type="ORF">A0H76_634</name>
</gene>
<dbReference type="AlphaFoldDB" id="A0A1X0QIF9"/>
<keyword evidence="1" id="KW-0812">Transmembrane</keyword>
<name>A0A1X0QIF9_9MICR</name>
<keyword evidence="1" id="KW-1133">Transmembrane helix</keyword>
<feature type="transmembrane region" description="Helical" evidence="1">
    <location>
        <begin position="127"/>
        <end position="148"/>
    </location>
</feature>
<dbReference type="VEuPathDB" id="MicrosporidiaDB:HERIO_1835"/>
<evidence type="ECO:0000313" key="2">
    <source>
        <dbReference type="EMBL" id="ORD99561.1"/>
    </source>
</evidence>
<dbReference type="Proteomes" id="UP000192501">
    <property type="component" value="Unassembled WGS sequence"/>
</dbReference>
<proteinExistence type="predicted"/>
<keyword evidence="1" id="KW-0472">Membrane</keyword>
<evidence type="ECO:0000313" key="3">
    <source>
        <dbReference type="Proteomes" id="UP000192501"/>
    </source>
</evidence>
<feature type="transmembrane region" description="Helical" evidence="1">
    <location>
        <begin position="46"/>
        <end position="68"/>
    </location>
</feature>
<protein>
    <submittedName>
        <fullName evidence="2">Uncharacterized protein</fullName>
    </submittedName>
</protein>